<keyword evidence="3" id="KW-0233">DNA recombination</keyword>
<reference evidence="5" key="1">
    <citation type="submission" date="2014-02" db="EMBL/GenBank/DDBJ databases">
        <title>Expanding our view of genomic diversity in Candidatus Accumulibacter clades.</title>
        <authorList>
            <person name="Skennerton C.T."/>
            <person name="Barr J.J."/>
            <person name="Slater F.R."/>
            <person name="Bond P.L."/>
            <person name="Tyson G.W."/>
        </authorList>
    </citation>
    <scope>NUCLEOTIDE SEQUENCE [LARGE SCALE GENOMIC DNA]</scope>
</reference>
<keyword evidence="1" id="KW-0159">Chromosome partition</keyword>
<dbReference type="InterPro" id="IPR002104">
    <property type="entry name" value="Integrase_catalytic"/>
</dbReference>
<keyword evidence="6" id="KW-1185">Reference proteome</keyword>
<dbReference type="Pfam" id="PF00589">
    <property type="entry name" value="Phage_integrase"/>
    <property type="match status" value="1"/>
</dbReference>
<organism evidence="5 6">
    <name type="scientific">Accumulibacter regalis</name>
    <dbReference type="NCBI Taxonomy" id="522306"/>
    <lineage>
        <taxon>Bacteria</taxon>
        <taxon>Pseudomonadati</taxon>
        <taxon>Pseudomonadota</taxon>
        <taxon>Betaproteobacteria</taxon>
        <taxon>Candidatus Accumulibacter</taxon>
    </lineage>
</organism>
<gene>
    <name evidence="5" type="primary">xerC_4</name>
    <name evidence="5" type="ORF">AW11_01878</name>
</gene>
<dbReference type="eggNOG" id="COG0582">
    <property type="taxonomic scope" value="Bacteria"/>
</dbReference>
<evidence type="ECO:0000259" key="4">
    <source>
        <dbReference type="PROSITE" id="PS51898"/>
    </source>
</evidence>
<dbReference type="GO" id="GO:0015074">
    <property type="term" value="P:DNA integration"/>
    <property type="evidence" value="ECO:0007669"/>
    <property type="project" value="UniProtKB-KW"/>
</dbReference>
<feature type="domain" description="Tyr recombinase" evidence="4">
    <location>
        <begin position="106"/>
        <end position="319"/>
    </location>
</feature>
<evidence type="ECO:0000313" key="5">
    <source>
        <dbReference type="EMBL" id="EXI88942.1"/>
    </source>
</evidence>
<accession>A0A011QI10</accession>
<protein>
    <submittedName>
        <fullName evidence="5">Tyrosine recombinase XerC</fullName>
    </submittedName>
</protein>
<keyword evidence="2" id="KW-0229">DNA integration</keyword>
<dbReference type="PANTHER" id="PTHR30349">
    <property type="entry name" value="PHAGE INTEGRASE-RELATED"/>
    <property type="match status" value="1"/>
</dbReference>
<dbReference type="GO" id="GO:0003677">
    <property type="term" value="F:DNA binding"/>
    <property type="evidence" value="ECO:0007669"/>
    <property type="project" value="InterPro"/>
</dbReference>
<dbReference type="PROSITE" id="PS51898">
    <property type="entry name" value="TYR_RECOMBINASE"/>
    <property type="match status" value="1"/>
</dbReference>
<sequence length="319" mass="35896">MSQPLNLKKRVRQYLRERRRLGFQLRSMGYALRGFADYVDKLQPSGALTVDLMAEWAKCDRAASKDPRTWARRLKILRPFMRWLQQFESGTEVPDDAIFGRAGERLAPHIFSEREIVDLLAAARRLEPDLRGVTYETLFGLLAATGLRVSEAVGLSNSDVDLKTGMLTVQRTKFAKSRQVPVHPSTLDRLRRYRRLRDPLIELTEETPFFVGSRGRRRGQSLSTRQVDRVFAELRVQLAWPNRGAHSSPRVHDLRHNSETGIIPRAVPYGAAPSELNGRSGSEILGIIRGSSGSPLHGRLAGSGVSGAFWQSYGRARVP</sequence>
<dbReference type="GO" id="GO:0007059">
    <property type="term" value="P:chromosome segregation"/>
    <property type="evidence" value="ECO:0007669"/>
    <property type="project" value="UniProtKB-KW"/>
</dbReference>
<dbReference type="EMBL" id="JEMY01000023">
    <property type="protein sequence ID" value="EXI88942.1"/>
    <property type="molecule type" value="Genomic_DNA"/>
</dbReference>
<dbReference type="InterPro" id="IPR011010">
    <property type="entry name" value="DNA_brk_join_enz"/>
</dbReference>
<dbReference type="AlphaFoldDB" id="A0A011QI10"/>
<dbReference type="Proteomes" id="UP000022141">
    <property type="component" value="Unassembled WGS sequence"/>
</dbReference>
<dbReference type="Gene3D" id="1.10.443.10">
    <property type="entry name" value="Intergrase catalytic core"/>
    <property type="match status" value="1"/>
</dbReference>
<dbReference type="InterPro" id="IPR050090">
    <property type="entry name" value="Tyrosine_recombinase_XerCD"/>
</dbReference>
<dbReference type="PANTHER" id="PTHR30349:SF81">
    <property type="entry name" value="TYROSINE RECOMBINASE XERC"/>
    <property type="match status" value="1"/>
</dbReference>
<dbReference type="STRING" id="1454004.AW11_01878"/>
<comment type="caution">
    <text evidence="5">The sequence shown here is derived from an EMBL/GenBank/DDBJ whole genome shotgun (WGS) entry which is preliminary data.</text>
</comment>
<evidence type="ECO:0000256" key="3">
    <source>
        <dbReference type="ARBA" id="ARBA00023172"/>
    </source>
</evidence>
<proteinExistence type="predicted"/>
<dbReference type="InterPro" id="IPR013762">
    <property type="entry name" value="Integrase-like_cat_sf"/>
</dbReference>
<dbReference type="SUPFAM" id="SSF56349">
    <property type="entry name" value="DNA breaking-rejoining enzymes"/>
    <property type="match status" value="1"/>
</dbReference>
<name>A0A011QI10_ACCRE</name>
<evidence type="ECO:0000313" key="6">
    <source>
        <dbReference type="Proteomes" id="UP000022141"/>
    </source>
</evidence>
<dbReference type="GO" id="GO:0006310">
    <property type="term" value="P:DNA recombination"/>
    <property type="evidence" value="ECO:0007669"/>
    <property type="project" value="UniProtKB-KW"/>
</dbReference>
<evidence type="ECO:0000256" key="2">
    <source>
        <dbReference type="ARBA" id="ARBA00022908"/>
    </source>
</evidence>
<evidence type="ECO:0000256" key="1">
    <source>
        <dbReference type="ARBA" id="ARBA00022829"/>
    </source>
</evidence>